<sequence>MDAGARATQEQLPVGQTILGQPPRVRLLLSYPTHRIILLIFGKRTVIQNLFLKIIFCYQVVMLPALVLIQRFLFGRRG</sequence>
<feature type="transmembrane region" description="Helical" evidence="1">
    <location>
        <begin position="50"/>
        <end position="69"/>
    </location>
</feature>
<organism evidence="2 3">
    <name type="scientific">Endozoicomonas numazuensis</name>
    <dbReference type="NCBI Taxonomy" id="1137799"/>
    <lineage>
        <taxon>Bacteria</taxon>
        <taxon>Pseudomonadati</taxon>
        <taxon>Pseudomonadota</taxon>
        <taxon>Gammaproteobacteria</taxon>
        <taxon>Oceanospirillales</taxon>
        <taxon>Endozoicomonadaceae</taxon>
        <taxon>Endozoicomonas</taxon>
    </lineage>
</organism>
<gene>
    <name evidence="2" type="ORF">GZ78_23195</name>
</gene>
<dbReference type="Proteomes" id="UP000028073">
    <property type="component" value="Unassembled WGS sequence"/>
</dbReference>
<evidence type="ECO:0000313" key="2">
    <source>
        <dbReference type="EMBL" id="KEQ16160.1"/>
    </source>
</evidence>
<keyword evidence="3" id="KW-1185">Reference proteome</keyword>
<evidence type="ECO:0000313" key="3">
    <source>
        <dbReference type="Proteomes" id="UP000028073"/>
    </source>
</evidence>
<dbReference type="AlphaFoldDB" id="A0A081NCI7"/>
<keyword evidence="1" id="KW-1133">Transmembrane helix</keyword>
<dbReference type="EMBL" id="JOKH01000006">
    <property type="protein sequence ID" value="KEQ16160.1"/>
    <property type="molecule type" value="Genomic_DNA"/>
</dbReference>
<protein>
    <submittedName>
        <fullName evidence="2">Uncharacterized protein</fullName>
    </submittedName>
</protein>
<evidence type="ECO:0000256" key="1">
    <source>
        <dbReference type="SAM" id="Phobius"/>
    </source>
</evidence>
<name>A0A081NCI7_9GAMM</name>
<keyword evidence="1" id="KW-0812">Transmembrane</keyword>
<accession>A0A081NCI7</accession>
<reference evidence="2 3" key="1">
    <citation type="submission" date="2014-06" db="EMBL/GenBank/DDBJ databases">
        <title>Whole Genome Sequences of Three Symbiotic Endozoicomonas Bacteria.</title>
        <authorList>
            <person name="Neave M.J."/>
            <person name="Apprill A."/>
            <person name="Voolstra C.R."/>
        </authorList>
    </citation>
    <scope>NUCLEOTIDE SEQUENCE [LARGE SCALE GENOMIC DNA]</scope>
    <source>
        <strain evidence="2 3">DSM 25634</strain>
    </source>
</reference>
<comment type="caution">
    <text evidence="2">The sequence shown here is derived from an EMBL/GenBank/DDBJ whole genome shotgun (WGS) entry which is preliminary data.</text>
</comment>
<keyword evidence="1" id="KW-0472">Membrane</keyword>
<proteinExistence type="predicted"/>